<feature type="region of interest" description="Disordered" evidence="1">
    <location>
        <begin position="1"/>
        <end position="43"/>
    </location>
</feature>
<protein>
    <submittedName>
        <fullName evidence="2">Uncharacterized protein</fullName>
    </submittedName>
</protein>
<dbReference type="RefSeq" id="WP_345553780.1">
    <property type="nucleotide sequence ID" value="NZ_BAAAZA010000040.1"/>
</dbReference>
<evidence type="ECO:0000313" key="3">
    <source>
        <dbReference type="Proteomes" id="UP001501563"/>
    </source>
</evidence>
<sequence length="43" mass="4611">MKGDGDTTGGRRRTAARRSARRDDGIASPCIGEVRGRTPAPER</sequence>
<organism evidence="2 3">
    <name type="scientific">Streptomyces lannensis</name>
    <dbReference type="NCBI Taxonomy" id="766498"/>
    <lineage>
        <taxon>Bacteria</taxon>
        <taxon>Bacillati</taxon>
        <taxon>Actinomycetota</taxon>
        <taxon>Actinomycetes</taxon>
        <taxon>Kitasatosporales</taxon>
        <taxon>Streptomycetaceae</taxon>
        <taxon>Streptomyces</taxon>
    </lineage>
</organism>
<proteinExistence type="predicted"/>
<keyword evidence="3" id="KW-1185">Reference proteome</keyword>
<feature type="compositionally biased region" description="Basic residues" evidence="1">
    <location>
        <begin position="10"/>
        <end position="20"/>
    </location>
</feature>
<comment type="caution">
    <text evidence="2">The sequence shown here is derived from an EMBL/GenBank/DDBJ whole genome shotgun (WGS) entry which is preliminary data.</text>
</comment>
<evidence type="ECO:0000256" key="1">
    <source>
        <dbReference type="SAM" id="MobiDB-lite"/>
    </source>
</evidence>
<feature type="compositionally biased region" description="Basic and acidic residues" evidence="1">
    <location>
        <begin position="34"/>
        <end position="43"/>
    </location>
</feature>
<reference evidence="3" key="1">
    <citation type="journal article" date="2019" name="Int. J. Syst. Evol. Microbiol.">
        <title>The Global Catalogue of Microorganisms (GCM) 10K type strain sequencing project: providing services to taxonomists for standard genome sequencing and annotation.</title>
        <authorList>
            <consortium name="The Broad Institute Genomics Platform"/>
            <consortium name="The Broad Institute Genome Sequencing Center for Infectious Disease"/>
            <person name="Wu L."/>
            <person name="Ma J."/>
        </authorList>
    </citation>
    <scope>NUCLEOTIDE SEQUENCE [LARGE SCALE GENOMIC DNA]</scope>
    <source>
        <strain evidence="3">JCM 16578</strain>
    </source>
</reference>
<dbReference type="Proteomes" id="UP001501563">
    <property type="component" value="Unassembled WGS sequence"/>
</dbReference>
<name>A0ABP7LEK4_9ACTN</name>
<evidence type="ECO:0000313" key="2">
    <source>
        <dbReference type="EMBL" id="GAA3898769.1"/>
    </source>
</evidence>
<dbReference type="EMBL" id="BAAAZA010000040">
    <property type="protein sequence ID" value="GAA3898769.1"/>
    <property type="molecule type" value="Genomic_DNA"/>
</dbReference>
<accession>A0ABP7LEK4</accession>
<gene>
    <name evidence="2" type="ORF">GCM10022207_79100</name>
</gene>